<dbReference type="STRING" id="3088.A0A383VGZ9"/>
<sequence>MSLHSSMMSPTKQALASVLSPSKAVCSPSRQPFAPCNAPRLSPSACTAKRSLTALQQQHAFSSSSRPAAVAAAAAGSENQPGSSSPAPKRREAEQGTPASAAAAAAALLAGAGVATPGPLTPAVSQPLVLGHQQPGSASCSQQHQHLRPQAPHLAAAGSTPRACSAASGLLRPRTSLGGGQQQHHALQQHHGASTTPRAAAADTLAAADQVPSPLAILEFPPELEAQPGLLLQDIAQHSHHHHQQQQQQHRPAMSGRRVNARYDIPLGFDWLAGAPDHAPGLGEGRLELILGPMFAGKTTALINRVKQVSAPEAGRLAVAVKSSKDERYGCHWVVTHDGRCMRCFTADSLAQFRDQLGPAYHKLAVLAIDEAQFFPDLAEFCAEAVDRDGKHVIVAGLSGDFRRQRFGQLTELMPLADSIRQLTSKCAFCSADALFSLRLVDAAGPQALIGGDEKYRAACRRCYLTHSDTMQRALPAWPRSSSRSGGCAAVCRTSAAHVTRGLG</sequence>
<feature type="region of interest" description="Disordered" evidence="12">
    <location>
        <begin position="130"/>
        <end position="205"/>
    </location>
</feature>
<proteinExistence type="inferred from homology"/>
<dbReference type="GO" id="GO:0005524">
    <property type="term" value="F:ATP binding"/>
    <property type="evidence" value="ECO:0007669"/>
    <property type="project" value="UniProtKB-KW"/>
</dbReference>
<dbReference type="SUPFAM" id="SSF52540">
    <property type="entry name" value="P-loop containing nucleoside triphosphate hydrolases"/>
    <property type="match status" value="1"/>
</dbReference>
<dbReference type="InterPro" id="IPR027417">
    <property type="entry name" value="P-loop_NTPase"/>
</dbReference>
<dbReference type="SUPFAM" id="SSF57716">
    <property type="entry name" value="Glucocorticoid receptor-like (DNA-binding domain)"/>
    <property type="match status" value="1"/>
</dbReference>
<evidence type="ECO:0000256" key="6">
    <source>
        <dbReference type="ARBA" id="ARBA00022741"/>
    </source>
</evidence>
<accession>A0A383VGZ9</accession>
<gene>
    <name evidence="13" type="ORF">BQ4739_LOCUS4596</name>
</gene>
<feature type="region of interest" description="Disordered" evidence="12">
    <location>
        <begin position="1"/>
        <end position="40"/>
    </location>
</feature>
<dbReference type="PANTHER" id="PTHR11441">
    <property type="entry name" value="THYMIDINE KINASE"/>
    <property type="match status" value="1"/>
</dbReference>
<keyword evidence="9" id="KW-0067">ATP-binding</keyword>
<evidence type="ECO:0000256" key="12">
    <source>
        <dbReference type="SAM" id="MobiDB-lite"/>
    </source>
</evidence>
<dbReference type="AlphaFoldDB" id="A0A383VGZ9"/>
<dbReference type="Gene3D" id="3.30.60.20">
    <property type="match status" value="1"/>
</dbReference>
<keyword evidence="4" id="KW-0808">Transferase</keyword>
<dbReference type="FunFam" id="3.40.50.300:FF:000948">
    <property type="entry name" value="Thymidine kinase"/>
    <property type="match status" value="1"/>
</dbReference>
<feature type="compositionally biased region" description="Low complexity" evidence="12">
    <location>
        <begin position="182"/>
        <end position="205"/>
    </location>
</feature>
<keyword evidence="5" id="KW-0479">Metal-binding</keyword>
<name>A0A383VGZ9_TETOB</name>
<evidence type="ECO:0000256" key="7">
    <source>
        <dbReference type="ARBA" id="ARBA00022777"/>
    </source>
</evidence>
<evidence type="ECO:0000256" key="5">
    <source>
        <dbReference type="ARBA" id="ARBA00022723"/>
    </source>
</evidence>
<evidence type="ECO:0000313" key="13">
    <source>
        <dbReference type="EMBL" id="SZX64069.1"/>
    </source>
</evidence>
<dbReference type="Proteomes" id="UP000256970">
    <property type="component" value="Unassembled WGS sequence"/>
</dbReference>
<dbReference type="GO" id="GO:0071897">
    <property type="term" value="P:DNA biosynthetic process"/>
    <property type="evidence" value="ECO:0007669"/>
    <property type="project" value="UniProtKB-KW"/>
</dbReference>
<feature type="compositionally biased region" description="Polar residues" evidence="12">
    <location>
        <begin position="134"/>
        <end position="144"/>
    </location>
</feature>
<evidence type="ECO:0000256" key="11">
    <source>
        <dbReference type="RuleBase" id="RU004165"/>
    </source>
</evidence>
<keyword evidence="14" id="KW-1185">Reference proteome</keyword>
<protein>
    <recommendedName>
        <fullName evidence="2">thymidine kinase</fullName>
        <ecNumber evidence="2">2.7.1.21</ecNumber>
    </recommendedName>
</protein>
<dbReference type="PROSITE" id="PS00603">
    <property type="entry name" value="TK_CELLULAR_TYPE"/>
    <property type="match status" value="1"/>
</dbReference>
<feature type="region of interest" description="Disordered" evidence="12">
    <location>
        <begin position="52"/>
        <end position="100"/>
    </location>
</feature>
<evidence type="ECO:0000256" key="2">
    <source>
        <dbReference type="ARBA" id="ARBA00012118"/>
    </source>
</evidence>
<feature type="compositionally biased region" description="Low complexity" evidence="12">
    <location>
        <begin position="60"/>
        <end position="77"/>
    </location>
</feature>
<dbReference type="Gene3D" id="3.40.50.300">
    <property type="entry name" value="P-loop containing nucleotide triphosphate hydrolases"/>
    <property type="match status" value="1"/>
</dbReference>
<evidence type="ECO:0000256" key="10">
    <source>
        <dbReference type="ARBA" id="ARBA00048254"/>
    </source>
</evidence>
<keyword evidence="3" id="KW-0237">DNA synthesis</keyword>
<dbReference type="GO" id="GO:0046104">
    <property type="term" value="P:thymidine metabolic process"/>
    <property type="evidence" value="ECO:0007669"/>
    <property type="project" value="TreeGrafter"/>
</dbReference>
<dbReference type="InterPro" id="IPR020633">
    <property type="entry name" value="Thymidine_kinase_CS"/>
</dbReference>
<keyword evidence="7" id="KW-0418">Kinase</keyword>
<keyword evidence="8" id="KW-0862">Zinc</keyword>
<reference evidence="13 14" key="1">
    <citation type="submission" date="2016-10" db="EMBL/GenBank/DDBJ databases">
        <authorList>
            <person name="Cai Z."/>
        </authorList>
    </citation>
    <scope>NUCLEOTIDE SEQUENCE [LARGE SCALE GENOMIC DNA]</scope>
</reference>
<evidence type="ECO:0000256" key="4">
    <source>
        <dbReference type="ARBA" id="ARBA00022679"/>
    </source>
</evidence>
<evidence type="ECO:0000256" key="3">
    <source>
        <dbReference type="ARBA" id="ARBA00022634"/>
    </source>
</evidence>
<comment type="similarity">
    <text evidence="1 11">Belongs to the thymidine kinase family.</text>
</comment>
<comment type="catalytic activity">
    <reaction evidence="10">
        <text>thymidine + ATP = dTMP + ADP + H(+)</text>
        <dbReference type="Rhea" id="RHEA:19129"/>
        <dbReference type="ChEBI" id="CHEBI:15378"/>
        <dbReference type="ChEBI" id="CHEBI:17748"/>
        <dbReference type="ChEBI" id="CHEBI:30616"/>
        <dbReference type="ChEBI" id="CHEBI:63528"/>
        <dbReference type="ChEBI" id="CHEBI:456216"/>
        <dbReference type="EC" id="2.7.1.21"/>
    </reaction>
</comment>
<evidence type="ECO:0000313" key="14">
    <source>
        <dbReference type="Proteomes" id="UP000256970"/>
    </source>
</evidence>
<feature type="compositionally biased region" description="Polar residues" evidence="12">
    <location>
        <begin position="1"/>
        <end position="14"/>
    </location>
</feature>
<dbReference type="EMBL" id="FNXT01000366">
    <property type="protein sequence ID" value="SZX64069.1"/>
    <property type="molecule type" value="Genomic_DNA"/>
</dbReference>
<dbReference type="InterPro" id="IPR001267">
    <property type="entry name" value="Thymidine_kinase"/>
</dbReference>
<dbReference type="GO" id="GO:0004797">
    <property type="term" value="F:thymidine kinase activity"/>
    <property type="evidence" value="ECO:0007669"/>
    <property type="project" value="UniProtKB-EC"/>
</dbReference>
<organism evidence="13 14">
    <name type="scientific">Tetradesmus obliquus</name>
    <name type="common">Green alga</name>
    <name type="synonym">Acutodesmus obliquus</name>
    <dbReference type="NCBI Taxonomy" id="3088"/>
    <lineage>
        <taxon>Eukaryota</taxon>
        <taxon>Viridiplantae</taxon>
        <taxon>Chlorophyta</taxon>
        <taxon>core chlorophytes</taxon>
        <taxon>Chlorophyceae</taxon>
        <taxon>CS clade</taxon>
        <taxon>Sphaeropleales</taxon>
        <taxon>Scenedesmaceae</taxon>
        <taxon>Tetradesmus</taxon>
    </lineage>
</organism>
<dbReference type="EC" id="2.7.1.21" evidence="2"/>
<evidence type="ECO:0000256" key="9">
    <source>
        <dbReference type="ARBA" id="ARBA00022840"/>
    </source>
</evidence>
<dbReference type="GO" id="GO:0046872">
    <property type="term" value="F:metal ion binding"/>
    <property type="evidence" value="ECO:0007669"/>
    <property type="project" value="UniProtKB-KW"/>
</dbReference>
<dbReference type="PANTHER" id="PTHR11441:SF0">
    <property type="entry name" value="THYMIDINE KINASE, CYTOSOLIC"/>
    <property type="match status" value="1"/>
</dbReference>
<keyword evidence="6" id="KW-0547">Nucleotide-binding</keyword>
<evidence type="ECO:0000256" key="1">
    <source>
        <dbReference type="ARBA" id="ARBA00007587"/>
    </source>
</evidence>
<evidence type="ECO:0000256" key="8">
    <source>
        <dbReference type="ARBA" id="ARBA00022833"/>
    </source>
</evidence>
<dbReference type="Pfam" id="PF00265">
    <property type="entry name" value="TK"/>
    <property type="match status" value="1"/>
</dbReference>